<dbReference type="PANTHER" id="PTHR24221">
    <property type="entry name" value="ATP-BINDING CASSETTE SUB-FAMILY B"/>
    <property type="match status" value="1"/>
</dbReference>
<dbReference type="GO" id="GO:0005741">
    <property type="term" value="C:mitochondrial outer membrane"/>
    <property type="evidence" value="ECO:0007669"/>
    <property type="project" value="UniProtKB-SubCell"/>
</dbReference>
<dbReference type="InterPro" id="IPR003593">
    <property type="entry name" value="AAA+_ATPase"/>
</dbReference>
<dbReference type="GO" id="GO:0031901">
    <property type="term" value="C:early endosome membrane"/>
    <property type="evidence" value="ECO:0007669"/>
    <property type="project" value="UniProtKB-SubCell"/>
</dbReference>
<comment type="subcellular location">
    <subcellularLocation>
        <location evidence="8">Cell membrane</location>
        <topology evidence="8">Multi-pass membrane protein</topology>
    </subcellularLocation>
    <subcellularLocation>
        <location evidence="1">Early endosome membrane</location>
    </subcellularLocation>
    <subcellularLocation>
        <location evidence="6">Endoplasmic reticulum membrane</location>
        <topology evidence="6">Multi-pass membrane protein</topology>
    </subcellularLocation>
    <subcellularLocation>
        <location evidence="3">Endosome membrane</location>
        <topology evidence="3">Multi-pass membrane protein</topology>
    </subcellularLocation>
    <subcellularLocation>
        <location evidence="2">Endosome</location>
        <location evidence="2">Multivesicular body membrane</location>
    </subcellularLocation>
    <subcellularLocation>
        <location evidence="9">Golgi apparatus membrane</location>
        <topology evidence="9">Multi-pass membrane protein</topology>
    </subcellularLocation>
    <subcellularLocation>
        <location evidence="5">Late endosome membrane</location>
    </subcellularLocation>
    <subcellularLocation>
        <location evidence="10">Lysosome membrane</location>
    </subcellularLocation>
    <subcellularLocation>
        <location evidence="28">Melanosome membrane</location>
    </subcellularLocation>
    <subcellularLocation>
        <location evidence="4">Mitochondrion outer membrane</location>
        <topology evidence="4">Multi-pass membrane protein</topology>
    </subcellularLocation>
    <subcellularLocation>
        <location evidence="7">Secreted</location>
        <location evidence="7">Extracellular exosome</location>
    </subcellularLocation>
</comment>
<dbReference type="SUPFAM" id="SSF90123">
    <property type="entry name" value="ABC transporter transmembrane region"/>
    <property type="match status" value="2"/>
</dbReference>
<evidence type="ECO:0000256" key="29">
    <source>
        <dbReference type="ARBA" id="ARBA00024363"/>
    </source>
</evidence>
<evidence type="ECO:0000256" key="10">
    <source>
        <dbReference type="ARBA" id="ARBA00004656"/>
    </source>
</evidence>
<evidence type="ECO:0000256" key="35">
    <source>
        <dbReference type="ARBA" id="ARBA00047789"/>
    </source>
</evidence>
<evidence type="ECO:0000256" key="27">
    <source>
        <dbReference type="ARBA" id="ARBA00023228"/>
    </source>
</evidence>
<dbReference type="EMBL" id="AGBW02008827">
    <property type="protein sequence ID" value="OWR52473.1"/>
    <property type="molecule type" value="Genomic_DNA"/>
</dbReference>
<dbReference type="CDD" id="cd18581">
    <property type="entry name" value="ABC_6TM_ABCB6"/>
    <property type="match status" value="1"/>
</dbReference>
<evidence type="ECO:0000256" key="28">
    <source>
        <dbReference type="ARBA" id="ARBA00024320"/>
    </source>
</evidence>
<evidence type="ECO:0000256" key="39">
    <source>
        <dbReference type="ARBA" id="ARBA00048636"/>
    </source>
</evidence>
<evidence type="ECO:0000256" key="8">
    <source>
        <dbReference type="ARBA" id="ARBA00004651"/>
    </source>
</evidence>
<accession>A0A212FFH8</accession>
<feature type="transmembrane region" description="Helical" evidence="42">
    <location>
        <begin position="557"/>
        <end position="579"/>
    </location>
</feature>
<evidence type="ECO:0000256" key="15">
    <source>
        <dbReference type="ARBA" id="ARBA00022692"/>
    </source>
</evidence>
<evidence type="ECO:0000256" key="24">
    <source>
        <dbReference type="ARBA" id="ARBA00023128"/>
    </source>
</evidence>
<dbReference type="Pfam" id="PF00664">
    <property type="entry name" value="ABC_membrane"/>
    <property type="match status" value="2"/>
</dbReference>
<evidence type="ECO:0000256" key="12">
    <source>
        <dbReference type="ARBA" id="ARBA00022448"/>
    </source>
</evidence>
<dbReference type="GO" id="GO:0016887">
    <property type="term" value="F:ATP hydrolysis activity"/>
    <property type="evidence" value="ECO:0007669"/>
    <property type="project" value="InterPro"/>
</dbReference>
<sequence length="928" mass="105480">MEYCPPNITLEEIWIDHGISQCFMETVTATLIGGFLLVFGITQIVMYKRYATEITDVRSSKLFVVQLFFTLFVPVLAIIRFLLQAFVFKGGHIYGYMITLLVIFPLSAYLAVIERRFLLPSVLPRGHGFVLLVFWAMIFISENLSFLNLNKDGWWWHLKDLQDRLEMALFVGRYVSCMLMFILGMKAPGIMHPFEYLDSDDDNRRNIPPRNDSGSTFRNVFGKMRTLLPFMWPSKSVCLQIYVFICVLALLAGRVINLYVPIYNKKIVDSLSIPPLHFRWDLVVLYVFFKFLQGGGTGGMGLLNNLRSFLWIRVQQYTTRELQLKLFRHLHDLPLKWHLSRKTGEVLRVMDRGTDSIDNLLSYILFSITPTIIDILVAVVYFVTAFNAWFGLIVFATMVLYIIATIAVTEWRTKFQRRMNQADNEQKARSVDSLLNFETVKYYGAETYEVYSYKDAILNYQVHQILLYNSEFQIQKRFLLATIAVTEWRTKFQRRMNQADNEQKARSVDSLLNFETVKYYGAETYEVYSYKDAILNYQKEEFKSLLTLSMLNTMQNIIICVGLLTGSLLAISMVVRTYQLTVGDYVLFASYIVQLYVPLNWFGTYYRAIQKNFVDMENMFDLLRVDSDVKDVPGAPDLLIRRGGIEFKHVSFGYGPERLVLNDISFKVAPGSTVALVGPSGAGKSTVMRLLFRFYDVNGGAVLVDGQDVATVTQASLRAAIGVVPQDTVLFNNTVRYNIQYGRLTASSSDIIAAAKNADIHDRILTFPDAYDTQVGERGLRLSGGEKQRIAIARTLLKDPAIVLLDEATSALDTNTERNIQSALARVCANRTTLIIAHRLSTIIHADEILVLKDGEIVERGNHEALLALEGVYASMWHQQLESRNSNGNGNGNNETNAEGNNNNNNRPSQQQNGSSVFPQGHGHGHGH</sequence>
<keyword evidence="16" id="KW-0547">Nucleotide-binding</keyword>
<gene>
    <name evidence="45" type="ORF">KGM_212301</name>
</gene>
<dbReference type="EC" id="7.6.2.5" evidence="30"/>
<dbReference type="InParanoid" id="A0A212FFH8"/>
<evidence type="ECO:0000256" key="2">
    <source>
        <dbReference type="ARBA" id="ARBA00004333"/>
    </source>
</evidence>
<comment type="subunit">
    <text evidence="11">Homodimer.</text>
</comment>
<feature type="transmembrane region" description="Helical" evidence="42">
    <location>
        <begin position="241"/>
        <end position="263"/>
    </location>
</feature>
<keyword evidence="24" id="KW-0496">Mitochondrion</keyword>
<evidence type="ECO:0000256" key="22">
    <source>
        <dbReference type="ARBA" id="ARBA00022989"/>
    </source>
</evidence>
<evidence type="ECO:0000259" key="43">
    <source>
        <dbReference type="PROSITE" id="PS50893"/>
    </source>
</evidence>
<keyword evidence="26" id="KW-1015">Disulfide bond</keyword>
<dbReference type="InterPro" id="IPR036640">
    <property type="entry name" value="ABC1_TM_sf"/>
</dbReference>
<dbReference type="GO" id="GO:0005789">
    <property type="term" value="C:endoplasmic reticulum membrane"/>
    <property type="evidence" value="ECO:0007669"/>
    <property type="project" value="UniProtKB-SubCell"/>
</dbReference>
<dbReference type="PROSITE" id="PS00211">
    <property type="entry name" value="ABC_TRANSPORTER_1"/>
    <property type="match status" value="1"/>
</dbReference>
<comment type="catalytic activity">
    <reaction evidence="36">
        <text>protoporphyrin IX(in) + ATP + H2O = protoporphyrin IX(out) + ADP + phosphate + H(+)</text>
        <dbReference type="Rhea" id="RHEA:61336"/>
        <dbReference type="ChEBI" id="CHEBI:15377"/>
        <dbReference type="ChEBI" id="CHEBI:15378"/>
        <dbReference type="ChEBI" id="CHEBI:30616"/>
        <dbReference type="ChEBI" id="CHEBI:43474"/>
        <dbReference type="ChEBI" id="CHEBI:57306"/>
        <dbReference type="ChEBI" id="CHEBI:456216"/>
    </reaction>
    <physiologicalReaction direction="left-to-right" evidence="36">
        <dbReference type="Rhea" id="RHEA:61337"/>
    </physiologicalReaction>
</comment>
<keyword evidence="20 45" id="KW-0067">ATP-binding</keyword>
<comment type="catalytic activity">
    <reaction evidence="37">
        <text>pheophorbide a(in) + ATP + H2O = pheophorbide a(out) + ADP + phosphate + H(+)</text>
        <dbReference type="Rhea" id="RHEA:61360"/>
        <dbReference type="ChEBI" id="CHEBI:15377"/>
        <dbReference type="ChEBI" id="CHEBI:15378"/>
        <dbReference type="ChEBI" id="CHEBI:30616"/>
        <dbReference type="ChEBI" id="CHEBI:43474"/>
        <dbReference type="ChEBI" id="CHEBI:58687"/>
        <dbReference type="ChEBI" id="CHEBI:456216"/>
    </reaction>
    <physiologicalReaction direction="left-to-right" evidence="37">
        <dbReference type="Rhea" id="RHEA:61361"/>
    </physiologicalReaction>
</comment>
<dbReference type="eggNOG" id="KOG0056">
    <property type="taxonomic scope" value="Eukaryota"/>
</dbReference>
<feature type="transmembrane region" description="Helical" evidence="42">
    <location>
        <begin position="67"/>
        <end position="87"/>
    </location>
</feature>
<dbReference type="GO" id="GO:0005524">
    <property type="term" value="F:ATP binding"/>
    <property type="evidence" value="ECO:0007669"/>
    <property type="project" value="UniProtKB-KW"/>
</dbReference>
<evidence type="ECO:0000256" key="36">
    <source>
        <dbReference type="ARBA" id="ARBA00048309"/>
    </source>
</evidence>
<evidence type="ECO:0000256" key="34">
    <source>
        <dbReference type="ARBA" id="ARBA00047753"/>
    </source>
</evidence>
<dbReference type="PROSITE" id="PS50893">
    <property type="entry name" value="ABC_TRANSPORTER_2"/>
    <property type="match status" value="1"/>
</dbReference>
<reference evidence="45 46" key="1">
    <citation type="journal article" date="2011" name="Cell">
        <title>The monarch butterfly genome yields insights into long-distance migration.</title>
        <authorList>
            <person name="Zhan S."/>
            <person name="Merlin C."/>
            <person name="Boore J.L."/>
            <person name="Reppert S.M."/>
        </authorList>
    </citation>
    <scope>NUCLEOTIDE SEQUENCE [LARGE SCALE GENOMIC DNA]</scope>
    <source>
        <strain evidence="45">F-2</strain>
    </source>
</reference>
<dbReference type="PANTHER" id="PTHR24221:SF654">
    <property type="entry name" value="ATP-BINDING CASSETTE SUB-FAMILY B MEMBER 6"/>
    <property type="match status" value="1"/>
</dbReference>
<evidence type="ECO:0000256" key="5">
    <source>
        <dbReference type="ARBA" id="ARBA00004414"/>
    </source>
</evidence>
<name>A0A212FFH8_DANPL</name>
<dbReference type="Gene3D" id="1.20.1560.10">
    <property type="entry name" value="ABC transporter type 1, transmembrane domain"/>
    <property type="match status" value="2"/>
</dbReference>
<evidence type="ECO:0000256" key="21">
    <source>
        <dbReference type="ARBA" id="ARBA00022967"/>
    </source>
</evidence>
<dbReference type="GO" id="GO:0005765">
    <property type="term" value="C:lysosomal membrane"/>
    <property type="evidence" value="ECO:0007669"/>
    <property type="project" value="UniProtKB-SubCell"/>
</dbReference>
<dbReference type="InterPro" id="IPR011527">
    <property type="entry name" value="ABC1_TM_dom"/>
</dbReference>
<feature type="compositionally biased region" description="Low complexity" evidence="41">
    <location>
        <begin position="882"/>
        <end position="916"/>
    </location>
</feature>
<feature type="domain" description="ABC transporter" evidence="43">
    <location>
        <begin position="645"/>
        <end position="879"/>
    </location>
</feature>
<organism evidence="45 46">
    <name type="scientific">Danaus plexippus plexippus</name>
    <dbReference type="NCBI Taxonomy" id="278856"/>
    <lineage>
        <taxon>Eukaryota</taxon>
        <taxon>Metazoa</taxon>
        <taxon>Ecdysozoa</taxon>
        <taxon>Arthropoda</taxon>
        <taxon>Hexapoda</taxon>
        <taxon>Insecta</taxon>
        <taxon>Pterygota</taxon>
        <taxon>Neoptera</taxon>
        <taxon>Endopterygota</taxon>
        <taxon>Lepidoptera</taxon>
        <taxon>Glossata</taxon>
        <taxon>Ditrysia</taxon>
        <taxon>Papilionoidea</taxon>
        <taxon>Nymphalidae</taxon>
        <taxon>Danainae</taxon>
        <taxon>Danaini</taxon>
        <taxon>Danaina</taxon>
        <taxon>Danaus</taxon>
        <taxon>Danaus</taxon>
    </lineage>
</organism>
<evidence type="ECO:0000256" key="38">
    <source>
        <dbReference type="ARBA" id="ARBA00048510"/>
    </source>
</evidence>
<evidence type="ECO:0000256" key="20">
    <source>
        <dbReference type="ARBA" id="ARBA00022840"/>
    </source>
</evidence>
<keyword evidence="17" id="KW-0967">Endosome</keyword>
<keyword evidence="22 42" id="KW-1133">Transmembrane helix</keyword>
<feature type="transmembrane region" description="Helical" evidence="42">
    <location>
        <begin position="125"/>
        <end position="147"/>
    </location>
</feature>
<dbReference type="FunCoup" id="A0A212FFH8">
    <property type="interactions" value="842"/>
</dbReference>
<evidence type="ECO:0000256" key="40">
    <source>
        <dbReference type="ARBA" id="ARBA00049398"/>
    </source>
</evidence>
<feature type="transmembrane region" description="Helical" evidence="42">
    <location>
        <begin position="585"/>
        <end position="606"/>
    </location>
</feature>
<evidence type="ECO:0000256" key="16">
    <source>
        <dbReference type="ARBA" id="ARBA00022741"/>
    </source>
</evidence>
<keyword evidence="19" id="KW-0256">Endoplasmic reticulum</keyword>
<evidence type="ECO:0000256" key="9">
    <source>
        <dbReference type="ARBA" id="ARBA00004653"/>
    </source>
</evidence>
<feature type="transmembrane region" description="Helical" evidence="42">
    <location>
        <begin position="167"/>
        <end position="185"/>
    </location>
</feature>
<dbReference type="CDD" id="cd03253">
    <property type="entry name" value="ABCC_ATM1_transporter"/>
    <property type="match status" value="1"/>
</dbReference>
<evidence type="ECO:0000256" key="32">
    <source>
        <dbReference type="ARBA" id="ARBA00031413"/>
    </source>
</evidence>
<feature type="domain" description="ABC transmembrane type-1" evidence="44">
    <location>
        <begin position="244"/>
        <end position="611"/>
    </location>
</feature>
<keyword evidence="18" id="KW-1000">Mitochondrion outer membrane</keyword>
<comment type="caution">
    <text evidence="45">The sequence shown here is derived from an EMBL/GenBank/DDBJ whole genome shotgun (WGS) entry which is preliminary data.</text>
</comment>
<dbReference type="SUPFAM" id="SSF52540">
    <property type="entry name" value="P-loop containing nucleoside triphosphate hydrolases"/>
    <property type="match status" value="1"/>
</dbReference>
<comment type="catalytic activity">
    <reaction evidence="33">
        <text>heme b(in) + ATP + H2O = heme b(out) + ADP + phosphate + H(+)</text>
        <dbReference type="Rhea" id="RHEA:19261"/>
        <dbReference type="ChEBI" id="CHEBI:15377"/>
        <dbReference type="ChEBI" id="CHEBI:15378"/>
        <dbReference type="ChEBI" id="CHEBI:30616"/>
        <dbReference type="ChEBI" id="CHEBI:43474"/>
        <dbReference type="ChEBI" id="CHEBI:60344"/>
        <dbReference type="ChEBI" id="CHEBI:456216"/>
        <dbReference type="EC" id="7.6.2.5"/>
    </reaction>
    <physiologicalReaction direction="left-to-right" evidence="33">
        <dbReference type="Rhea" id="RHEA:19262"/>
    </physiologicalReaction>
</comment>
<dbReference type="InterPro" id="IPR032410">
    <property type="entry name" value="ABCB6_N"/>
</dbReference>
<dbReference type="GO" id="GO:0032585">
    <property type="term" value="C:multivesicular body membrane"/>
    <property type="evidence" value="ECO:0007669"/>
    <property type="project" value="UniProtKB-SubCell"/>
</dbReference>
<keyword evidence="21" id="KW-1278">Translocase</keyword>
<evidence type="ECO:0000256" key="14">
    <source>
        <dbReference type="ARBA" id="ARBA00022525"/>
    </source>
</evidence>
<dbReference type="InterPro" id="IPR039421">
    <property type="entry name" value="Type_1_exporter"/>
</dbReference>
<evidence type="ECO:0000256" key="13">
    <source>
        <dbReference type="ARBA" id="ARBA00022475"/>
    </source>
</evidence>
<dbReference type="KEGG" id="dpl:KGM_212301"/>
<dbReference type="STRING" id="278856.A0A212FFH8"/>
<evidence type="ECO:0000256" key="19">
    <source>
        <dbReference type="ARBA" id="ARBA00022824"/>
    </source>
</evidence>
<dbReference type="GO" id="GO:0005576">
    <property type="term" value="C:extracellular region"/>
    <property type="evidence" value="ECO:0007669"/>
    <property type="project" value="UniProtKB-SubCell"/>
</dbReference>
<dbReference type="FunFam" id="3.40.50.300:FF:000186">
    <property type="entry name" value="ATP-binding cassette sub-family B member 7, mitochondrial"/>
    <property type="match status" value="1"/>
</dbReference>
<feature type="transmembrane region" description="Helical" evidence="42">
    <location>
        <begin position="283"/>
        <end position="303"/>
    </location>
</feature>
<comment type="catalytic activity">
    <reaction evidence="38">
        <text>uroporphyrin III(in) + ATP + H2O = uroporphyrin III(out) + ADP + phosphate + H(+)</text>
        <dbReference type="Rhea" id="RHEA:66776"/>
        <dbReference type="ChEBI" id="CHEBI:15377"/>
        <dbReference type="ChEBI" id="CHEBI:15378"/>
        <dbReference type="ChEBI" id="CHEBI:30616"/>
        <dbReference type="ChEBI" id="CHEBI:43474"/>
        <dbReference type="ChEBI" id="CHEBI:167479"/>
        <dbReference type="ChEBI" id="CHEBI:456216"/>
    </reaction>
    <physiologicalReaction direction="left-to-right" evidence="38">
        <dbReference type="Rhea" id="RHEA:66777"/>
    </physiologicalReaction>
</comment>
<evidence type="ECO:0000313" key="45">
    <source>
        <dbReference type="EMBL" id="OWR52473.1"/>
    </source>
</evidence>
<evidence type="ECO:0000256" key="4">
    <source>
        <dbReference type="ARBA" id="ARBA00004374"/>
    </source>
</evidence>
<evidence type="ECO:0000256" key="26">
    <source>
        <dbReference type="ARBA" id="ARBA00023157"/>
    </source>
</evidence>
<evidence type="ECO:0000256" key="30">
    <source>
        <dbReference type="ARBA" id="ARBA00024385"/>
    </source>
</evidence>
<keyword evidence="13" id="KW-1003">Cell membrane</keyword>
<dbReference type="PROSITE" id="PS50929">
    <property type="entry name" value="ABC_TM1F"/>
    <property type="match status" value="1"/>
</dbReference>
<feature type="transmembrane region" description="Helical" evidence="42">
    <location>
        <begin position="93"/>
        <end position="113"/>
    </location>
</feature>
<comment type="similarity">
    <text evidence="29">Belongs to the ABC transporter superfamily. ABCB family. Heavy Metal importer (TC 3.A.1.210) subfamily.</text>
</comment>
<dbReference type="InterPro" id="IPR003439">
    <property type="entry name" value="ABC_transporter-like_ATP-bd"/>
</dbReference>
<keyword evidence="14" id="KW-0964">Secreted</keyword>
<evidence type="ECO:0000256" key="6">
    <source>
        <dbReference type="ARBA" id="ARBA00004477"/>
    </source>
</evidence>
<evidence type="ECO:0000256" key="17">
    <source>
        <dbReference type="ARBA" id="ARBA00022753"/>
    </source>
</evidence>
<evidence type="ECO:0000256" key="33">
    <source>
        <dbReference type="ARBA" id="ARBA00047649"/>
    </source>
</evidence>
<keyword evidence="46" id="KW-1185">Reference proteome</keyword>
<evidence type="ECO:0000256" key="18">
    <source>
        <dbReference type="ARBA" id="ARBA00022787"/>
    </source>
</evidence>
<keyword evidence="23" id="KW-0333">Golgi apparatus</keyword>
<evidence type="ECO:0000259" key="44">
    <source>
        <dbReference type="PROSITE" id="PS50929"/>
    </source>
</evidence>
<feature type="transmembrane region" description="Helical" evidence="42">
    <location>
        <begin position="360"/>
        <end position="383"/>
    </location>
</feature>
<dbReference type="GO" id="GO:0015439">
    <property type="term" value="F:ABC-type heme transporter activity"/>
    <property type="evidence" value="ECO:0007669"/>
    <property type="project" value="UniProtKB-EC"/>
</dbReference>
<evidence type="ECO:0000313" key="46">
    <source>
        <dbReference type="Proteomes" id="UP000007151"/>
    </source>
</evidence>
<protein>
    <recommendedName>
        <fullName evidence="31">ATP-binding cassette sub-family B member 6</fullName>
        <ecNumber evidence="30">7.6.2.5</ecNumber>
    </recommendedName>
    <alternativeName>
        <fullName evidence="32">ABC-type heme transporter ABCB6</fullName>
    </alternativeName>
</protein>
<dbReference type="InterPro" id="IPR017871">
    <property type="entry name" value="ABC_transporter-like_CS"/>
</dbReference>
<dbReference type="InterPro" id="IPR027417">
    <property type="entry name" value="P-loop_NTPase"/>
</dbReference>
<dbReference type="GO" id="GO:0005886">
    <property type="term" value="C:plasma membrane"/>
    <property type="evidence" value="ECO:0007669"/>
    <property type="project" value="UniProtKB-SubCell"/>
</dbReference>
<dbReference type="AlphaFoldDB" id="A0A212FFH8"/>
<evidence type="ECO:0000256" key="25">
    <source>
        <dbReference type="ARBA" id="ARBA00023136"/>
    </source>
</evidence>
<evidence type="ECO:0000256" key="23">
    <source>
        <dbReference type="ARBA" id="ARBA00023034"/>
    </source>
</evidence>
<proteinExistence type="inferred from homology"/>
<feature type="transmembrane region" description="Helical" evidence="42">
    <location>
        <begin position="389"/>
        <end position="409"/>
    </location>
</feature>
<evidence type="ECO:0000256" key="7">
    <source>
        <dbReference type="ARBA" id="ARBA00004550"/>
    </source>
</evidence>
<dbReference type="Pfam" id="PF00005">
    <property type="entry name" value="ABC_tran"/>
    <property type="match status" value="1"/>
</dbReference>
<dbReference type="SMART" id="SM00382">
    <property type="entry name" value="AAA"/>
    <property type="match status" value="1"/>
</dbReference>
<keyword evidence="27" id="KW-0458">Lysosome</keyword>
<dbReference type="Gene3D" id="3.40.50.300">
    <property type="entry name" value="P-loop containing nucleotide triphosphate hydrolases"/>
    <property type="match status" value="1"/>
</dbReference>
<comment type="catalytic activity">
    <reaction evidence="35">
        <text>uroporphyrin I(in) + ATP + H2O = uroporphyrin I(out) + ADP + phosphate + H(+)</text>
        <dbReference type="Rhea" id="RHEA:66772"/>
        <dbReference type="ChEBI" id="CHEBI:15377"/>
        <dbReference type="ChEBI" id="CHEBI:15378"/>
        <dbReference type="ChEBI" id="CHEBI:30616"/>
        <dbReference type="ChEBI" id="CHEBI:43474"/>
        <dbReference type="ChEBI" id="CHEBI:167480"/>
        <dbReference type="ChEBI" id="CHEBI:456216"/>
    </reaction>
    <physiologicalReaction direction="left-to-right" evidence="35">
        <dbReference type="Rhea" id="RHEA:66773"/>
    </physiologicalReaction>
</comment>
<feature type="transmembrane region" description="Helical" evidence="42">
    <location>
        <begin position="27"/>
        <end position="47"/>
    </location>
</feature>
<dbReference type="Proteomes" id="UP000007151">
    <property type="component" value="Unassembled WGS sequence"/>
</dbReference>
<evidence type="ECO:0000256" key="11">
    <source>
        <dbReference type="ARBA" id="ARBA00011738"/>
    </source>
</evidence>
<keyword evidence="25 42" id="KW-0472">Membrane</keyword>
<evidence type="ECO:0000256" key="42">
    <source>
        <dbReference type="SAM" id="Phobius"/>
    </source>
</evidence>
<evidence type="ECO:0000256" key="3">
    <source>
        <dbReference type="ARBA" id="ARBA00004337"/>
    </source>
</evidence>
<feature type="region of interest" description="Disordered" evidence="41">
    <location>
        <begin position="882"/>
        <end position="928"/>
    </location>
</feature>
<dbReference type="GO" id="GO:0020037">
    <property type="term" value="F:heme binding"/>
    <property type="evidence" value="ECO:0007669"/>
    <property type="project" value="TreeGrafter"/>
</dbReference>
<comment type="catalytic activity">
    <reaction evidence="34">
        <text>coproporphyrinogen III(in) + ATP + H2O = coproporphyrinogen III(out) + ADP + phosphate + H(+)</text>
        <dbReference type="Rhea" id="RHEA:66680"/>
        <dbReference type="ChEBI" id="CHEBI:15377"/>
        <dbReference type="ChEBI" id="CHEBI:15378"/>
        <dbReference type="ChEBI" id="CHEBI:30616"/>
        <dbReference type="ChEBI" id="CHEBI:43474"/>
        <dbReference type="ChEBI" id="CHEBI:57309"/>
        <dbReference type="ChEBI" id="CHEBI:456216"/>
    </reaction>
    <physiologicalReaction direction="left-to-right" evidence="34">
        <dbReference type="Rhea" id="RHEA:66681"/>
    </physiologicalReaction>
</comment>
<evidence type="ECO:0000256" key="1">
    <source>
        <dbReference type="ARBA" id="ARBA00004146"/>
    </source>
</evidence>
<evidence type="ECO:0000256" key="41">
    <source>
        <dbReference type="SAM" id="MobiDB-lite"/>
    </source>
</evidence>
<keyword evidence="15 42" id="KW-0812">Transmembrane</keyword>
<dbReference type="GO" id="GO:0000139">
    <property type="term" value="C:Golgi membrane"/>
    <property type="evidence" value="ECO:0007669"/>
    <property type="project" value="UniProtKB-SubCell"/>
</dbReference>
<comment type="catalytic activity">
    <reaction evidence="40">
        <text>coproporphyrin I(in) + ATP + H2O = coproporphyrin I(out) + ADP + phosphate + H(+)</text>
        <dbReference type="Rhea" id="RHEA:66768"/>
        <dbReference type="ChEBI" id="CHEBI:15377"/>
        <dbReference type="ChEBI" id="CHEBI:15378"/>
        <dbReference type="ChEBI" id="CHEBI:30616"/>
        <dbReference type="ChEBI" id="CHEBI:43474"/>
        <dbReference type="ChEBI" id="CHEBI:167478"/>
        <dbReference type="ChEBI" id="CHEBI:456216"/>
    </reaction>
    <physiologicalReaction direction="left-to-right" evidence="40">
        <dbReference type="Rhea" id="RHEA:66769"/>
    </physiologicalReaction>
</comment>
<evidence type="ECO:0000256" key="31">
    <source>
        <dbReference type="ARBA" id="ARBA00024439"/>
    </source>
</evidence>
<keyword evidence="12" id="KW-0813">Transport</keyword>
<comment type="catalytic activity">
    <reaction evidence="39">
        <text>coproporphyrin III(in) + ATP + H2O = coproporphyrin III(out) + ADP + phosphate + H(+)</text>
        <dbReference type="Rhea" id="RHEA:66664"/>
        <dbReference type="ChEBI" id="CHEBI:15377"/>
        <dbReference type="ChEBI" id="CHEBI:15378"/>
        <dbReference type="ChEBI" id="CHEBI:30616"/>
        <dbReference type="ChEBI" id="CHEBI:43474"/>
        <dbReference type="ChEBI" id="CHEBI:131725"/>
        <dbReference type="ChEBI" id="CHEBI:456216"/>
    </reaction>
    <physiologicalReaction direction="left-to-right" evidence="39">
        <dbReference type="Rhea" id="RHEA:66665"/>
    </physiologicalReaction>
</comment>
<evidence type="ECO:0000256" key="37">
    <source>
        <dbReference type="ARBA" id="ARBA00048455"/>
    </source>
</evidence>
<dbReference type="Pfam" id="PF16185">
    <property type="entry name" value="MTABC_N"/>
    <property type="match status" value="1"/>
</dbReference>